<feature type="chain" id="PRO_5024332113" description="Lipoprotein" evidence="1">
    <location>
        <begin position="29"/>
        <end position="78"/>
    </location>
</feature>
<dbReference type="PROSITE" id="PS51257">
    <property type="entry name" value="PROKAR_LIPOPROTEIN"/>
    <property type="match status" value="1"/>
</dbReference>
<keyword evidence="3" id="KW-1185">Reference proteome</keyword>
<evidence type="ECO:0000256" key="1">
    <source>
        <dbReference type="SAM" id="SignalP"/>
    </source>
</evidence>
<dbReference type="RefSeq" id="WP_138080105.1">
    <property type="nucleotide sequence ID" value="NZ_VAJM01000010.1"/>
</dbReference>
<name>A0A5R8WM16_9BACT</name>
<dbReference type="Proteomes" id="UP000305517">
    <property type="component" value="Unassembled WGS sequence"/>
</dbReference>
<evidence type="ECO:0000313" key="2">
    <source>
        <dbReference type="EMBL" id="TLM90106.1"/>
    </source>
</evidence>
<accession>A0A5R8WM16</accession>
<dbReference type="OrthoDB" id="1444004at2"/>
<feature type="signal peptide" evidence="1">
    <location>
        <begin position="1"/>
        <end position="28"/>
    </location>
</feature>
<evidence type="ECO:0000313" key="3">
    <source>
        <dbReference type="Proteomes" id="UP000305517"/>
    </source>
</evidence>
<dbReference type="EMBL" id="VAJM01000010">
    <property type="protein sequence ID" value="TLM90106.1"/>
    <property type="molecule type" value="Genomic_DNA"/>
</dbReference>
<dbReference type="AlphaFoldDB" id="A0A5R8WM16"/>
<organism evidence="2 3">
    <name type="scientific">Hymenobacter jeollabukensis</name>
    <dbReference type="NCBI Taxonomy" id="2025313"/>
    <lineage>
        <taxon>Bacteria</taxon>
        <taxon>Pseudomonadati</taxon>
        <taxon>Bacteroidota</taxon>
        <taxon>Cytophagia</taxon>
        <taxon>Cytophagales</taxon>
        <taxon>Hymenobacteraceae</taxon>
        <taxon>Hymenobacter</taxon>
    </lineage>
</organism>
<sequence length="78" mass="8526">MTPHCRFSSLLLLLGLLAACESPKPANTAVPLQLVAKYRVLDERLSPQHTKCAQKVKSFLAADAHDCSFTVRGAGIRY</sequence>
<evidence type="ECO:0008006" key="4">
    <source>
        <dbReference type="Google" id="ProtNLM"/>
    </source>
</evidence>
<protein>
    <recommendedName>
        <fullName evidence="4">Lipoprotein</fullName>
    </recommendedName>
</protein>
<proteinExistence type="predicted"/>
<gene>
    <name evidence="2" type="ORF">FDY95_19005</name>
</gene>
<reference evidence="2 3" key="1">
    <citation type="submission" date="2019-05" db="EMBL/GenBank/DDBJ databases">
        <title>Hymenobacter edaphi sp. nov., isolated from abandoned arsenic-contaminated farmland soil.</title>
        <authorList>
            <person name="Nie L."/>
        </authorList>
    </citation>
    <scope>NUCLEOTIDE SEQUENCE [LARGE SCALE GENOMIC DNA]</scope>
    <source>
        <strain evidence="2 3">1-3-3-8</strain>
    </source>
</reference>
<comment type="caution">
    <text evidence="2">The sequence shown here is derived from an EMBL/GenBank/DDBJ whole genome shotgun (WGS) entry which is preliminary data.</text>
</comment>
<keyword evidence="1" id="KW-0732">Signal</keyword>